<comment type="caution">
    <text evidence="2">The sequence shown here is derived from an EMBL/GenBank/DDBJ whole genome shotgun (WGS) entry which is preliminary data.</text>
</comment>
<dbReference type="Proteomes" id="UP001319080">
    <property type="component" value="Unassembled WGS sequence"/>
</dbReference>
<evidence type="ECO:0000313" key="2">
    <source>
        <dbReference type="EMBL" id="MBT1707729.1"/>
    </source>
</evidence>
<reference evidence="2 3" key="1">
    <citation type="submission" date="2021-05" db="EMBL/GenBank/DDBJ databases">
        <title>A Polyphasic approach of four new species of the genus Ohtaekwangia: Ohtaekwangia histidinii sp. nov., Ohtaekwangia cretensis sp. nov., Ohtaekwangia indiensis sp. nov., Ohtaekwangia reichenbachii sp. nov. from diverse environment.</title>
        <authorList>
            <person name="Octaviana S."/>
        </authorList>
    </citation>
    <scope>NUCLEOTIDE SEQUENCE [LARGE SCALE GENOMIC DNA]</scope>
    <source>
        <strain evidence="2 3">PWU5</strain>
    </source>
</reference>
<evidence type="ECO:0000259" key="1">
    <source>
        <dbReference type="Pfam" id="PF00849"/>
    </source>
</evidence>
<dbReference type="PANTHER" id="PTHR21600">
    <property type="entry name" value="MITOCHONDRIAL RNA PSEUDOURIDINE SYNTHASE"/>
    <property type="match status" value="1"/>
</dbReference>
<dbReference type="PROSITE" id="PS01129">
    <property type="entry name" value="PSI_RLU"/>
    <property type="match status" value="1"/>
</dbReference>
<gene>
    <name evidence="2" type="ORF">KK062_05835</name>
</gene>
<name>A0AAP2GNY6_9BACT</name>
<dbReference type="Gene3D" id="3.30.2350.10">
    <property type="entry name" value="Pseudouridine synthase"/>
    <property type="match status" value="1"/>
</dbReference>
<dbReference type="GO" id="GO:0009982">
    <property type="term" value="F:pseudouridine synthase activity"/>
    <property type="evidence" value="ECO:0007669"/>
    <property type="project" value="InterPro"/>
</dbReference>
<dbReference type="InterPro" id="IPR050188">
    <property type="entry name" value="RluA_PseudoU_synthase"/>
</dbReference>
<proteinExistence type="predicted"/>
<dbReference type="SUPFAM" id="SSF55120">
    <property type="entry name" value="Pseudouridine synthase"/>
    <property type="match status" value="1"/>
</dbReference>
<dbReference type="InterPro" id="IPR006145">
    <property type="entry name" value="PsdUridine_synth_RsuA/RluA"/>
</dbReference>
<dbReference type="GO" id="GO:0001522">
    <property type="term" value="P:pseudouridine synthesis"/>
    <property type="evidence" value="ECO:0007669"/>
    <property type="project" value="InterPro"/>
</dbReference>
<evidence type="ECO:0000313" key="3">
    <source>
        <dbReference type="Proteomes" id="UP001319080"/>
    </source>
</evidence>
<accession>A0AAP2GNY6</accession>
<feature type="domain" description="Pseudouridine synthase RsuA/RluA-like" evidence="1">
    <location>
        <begin position="18"/>
        <end position="171"/>
    </location>
</feature>
<dbReference type="GO" id="GO:0140098">
    <property type="term" value="F:catalytic activity, acting on RNA"/>
    <property type="evidence" value="ECO:0007669"/>
    <property type="project" value="UniProtKB-ARBA"/>
</dbReference>
<dbReference type="InterPro" id="IPR020103">
    <property type="entry name" value="PsdUridine_synth_cat_dom_sf"/>
</dbReference>
<sequence length="219" mass="24973">MSFQIDVRKHLLYEDEYILVLYKPAGLMVEPDRNGHPNLLHQVRRYLKSLVPAGEAVYAQHLHRLDRPVSGIILFARRREVLHTLSDQFAQRTVKKYYQALTTYAPSQPAGVLEHWHRKEKKKAVIEDVEAPGLESIRLDYTVKPQGDNRFLWDVTLHTGKYHQIRSQLAHVGCPIIGDSLYGSSTAYKPDAIALHACGLGFIHPVTGKALLIERPHPF</sequence>
<organism evidence="2 3">
    <name type="scientific">Dawidia cretensis</name>
    <dbReference type="NCBI Taxonomy" id="2782350"/>
    <lineage>
        <taxon>Bacteria</taxon>
        <taxon>Pseudomonadati</taxon>
        <taxon>Bacteroidota</taxon>
        <taxon>Cytophagia</taxon>
        <taxon>Cytophagales</taxon>
        <taxon>Chryseotaleaceae</taxon>
        <taxon>Dawidia</taxon>
    </lineage>
</organism>
<dbReference type="Pfam" id="PF00849">
    <property type="entry name" value="PseudoU_synth_2"/>
    <property type="match status" value="1"/>
</dbReference>
<dbReference type="EMBL" id="JAHESE010000003">
    <property type="protein sequence ID" value="MBT1707729.1"/>
    <property type="molecule type" value="Genomic_DNA"/>
</dbReference>
<dbReference type="GO" id="GO:0006396">
    <property type="term" value="P:RNA processing"/>
    <property type="evidence" value="ECO:0007669"/>
    <property type="project" value="UniProtKB-ARBA"/>
</dbReference>
<dbReference type="InterPro" id="IPR006224">
    <property type="entry name" value="PsdUridine_synth_RluA-like_CS"/>
</dbReference>
<protein>
    <submittedName>
        <fullName evidence="2">RluA family pseudouridine synthase</fullName>
    </submittedName>
</protein>
<dbReference type="AlphaFoldDB" id="A0AAP2GNY6"/>
<dbReference type="GO" id="GO:0003723">
    <property type="term" value="F:RNA binding"/>
    <property type="evidence" value="ECO:0007669"/>
    <property type="project" value="InterPro"/>
</dbReference>
<keyword evidence="3" id="KW-1185">Reference proteome</keyword>
<dbReference type="RefSeq" id="WP_254083319.1">
    <property type="nucleotide sequence ID" value="NZ_JAHESE010000003.1"/>
</dbReference>
<dbReference type="CDD" id="cd02869">
    <property type="entry name" value="PseudoU_synth_RluA_like"/>
    <property type="match status" value="1"/>
</dbReference>